<dbReference type="Proteomes" id="UP000192342">
    <property type="component" value="Unassembled WGS sequence"/>
</dbReference>
<dbReference type="Gene3D" id="3.60.15.10">
    <property type="entry name" value="Ribonuclease Z/Hydroxyacylglutathione hydrolase-like"/>
    <property type="match status" value="1"/>
</dbReference>
<evidence type="ECO:0000259" key="1">
    <source>
        <dbReference type="SMART" id="SM00849"/>
    </source>
</evidence>
<name>A0A1Y1SGC2_9GAMM</name>
<evidence type="ECO:0000313" key="3">
    <source>
        <dbReference type="Proteomes" id="UP000192342"/>
    </source>
</evidence>
<dbReference type="InterPro" id="IPR041516">
    <property type="entry name" value="LACTB2_WH"/>
</dbReference>
<dbReference type="Gene3D" id="1.10.10.10">
    <property type="entry name" value="Winged helix-like DNA-binding domain superfamily/Winged helix DNA-binding domain"/>
    <property type="match status" value="1"/>
</dbReference>
<dbReference type="SMART" id="SM00849">
    <property type="entry name" value="Lactamase_B"/>
    <property type="match status" value="1"/>
</dbReference>
<dbReference type="Pfam" id="PF00753">
    <property type="entry name" value="Lactamase_B"/>
    <property type="match status" value="1"/>
</dbReference>
<dbReference type="InterPro" id="IPR036388">
    <property type="entry name" value="WH-like_DNA-bd_sf"/>
</dbReference>
<dbReference type="OrthoDB" id="9788263at2"/>
<evidence type="ECO:0000313" key="2">
    <source>
        <dbReference type="EMBL" id="ORE88706.1"/>
    </source>
</evidence>
<dbReference type="EMBL" id="AQQV01000001">
    <property type="protein sequence ID" value="ORE88706.1"/>
    <property type="molecule type" value="Genomic_DNA"/>
</dbReference>
<organism evidence="2 3">
    <name type="scientific">Oceanococcus atlanticus</name>
    <dbReference type="NCBI Taxonomy" id="1317117"/>
    <lineage>
        <taxon>Bacteria</taxon>
        <taxon>Pseudomonadati</taxon>
        <taxon>Pseudomonadota</taxon>
        <taxon>Gammaproteobacteria</taxon>
        <taxon>Chromatiales</taxon>
        <taxon>Oceanococcaceae</taxon>
        <taxon>Oceanococcus</taxon>
    </lineage>
</organism>
<dbReference type="STRING" id="1317117.ATO7_02485"/>
<dbReference type="PANTHER" id="PTHR23131:SF0">
    <property type="entry name" value="ENDORIBONUCLEASE LACTB2"/>
    <property type="match status" value="1"/>
</dbReference>
<dbReference type="InterPro" id="IPR050662">
    <property type="entry name" value="Sec-metab_biosynth-thioest"/>
</dbReference>
<dbReference type="SUPFAM" id="SSF56281">
    <property type="entry name" value="Metallo-hydrolase/oxidoreductase"/>
    <property type="match status" value="1"/>
</dbReference>
<dbReference type="Pfam" id="PF17778">
    <property type="entry name" value="WHD_BLACT"/>
    <property type="match status" value="1"/>
</dbReference>
<sequence length="425" mass="47296">MTSASHITLLLQVDNDLLLEQVCVDAKLDAGQWRLPIADAADELIAPSAVFCGVDLNIAAGLTAWLEPRGLSTSDIQSCGALGHHKSPPWHPARQATTLVHALLAHRPQPINGDVWRWASATDWLHAWQHDALLLNPFTQLLLDAQLTERTVAWEHTSMEQALSDLRVLPVRSRTLPPATHTNAFMLGDQTSGSPTVLVDPSPADERAFEDLLERLATQYIDALFLTHHHPDHHQQAPRLAQHFNCPILCSADTRERIPARFGSDYWSDIEVRTVGDGASITTWKNQPVHAHAVPGHDAGQLALMPEGRQWMIVGDLIQGVGTVVIAEPEGDMAAYFRTLQWVIDQNPGVIIPSHGQAMGTTFRIAETLRHRKQREEQVLTLHREGHAAPEMVEMIYANVDKRLWGLARMNIDCHLKKLRDEGRV</sequence>
<reference evidence="2 3" key="1">
    <citation type="submission" date="2013-04" db="EMBL/GenBank/DDBJ databases">
        <title>Oceanococcus atlanticus 22II-S10r2 Genome Sequencing.</title>
        <authorList>
            <person name="Lai Q."/>
            <person name="Li G."/>
            <person name="Shao Z."/>
        </authorList>
    </citation>
    <scope>NUCLEOTIDE SEQUENCE [LARGE SCALE GENOMIC DNA]</scope>
    <source>
        <strain evidence="2 3">22II-S10r2</strain>
    </source>
</reference>
<dbReference type="AlphaFoldDB" id="A0A1Y1SGC2"/>
<protein>
    <submittedName>
        <fullName evidence="2">Putative beta-lactamase family protein</fullName>
    </submittedName>
</protein>
<gene>
    <name evidence="2" type="ORF">ATO7_02485</name>
</gene>
<dbReference type="InterPro" id="IPR001279">
    <property type="entry name" value="Metallo-B-lactamas"/>
</dbReference>
<proteinExistence type="predicted"/>
<dbReference type="InterPro" id="IPR036866">
    <property type="entry name" value="RibonucZ/Hydroxyglut_hydro"/>
</dbReference>
<keyword evidence="3" id="KW-1185">Reference proteome</keyword>
<dbReference type="PANTHER" id="PTHR23131">
    <property type="entry name" value="ENDORIBONUCLEASE LACTB2"/>
    <property type="match status" value="1"/>
</dbReference>
<accession>A0A1Y1SGC2</accession>
<comment type="caution">
    <text evidence="2">The sequence shown here is derived from an EMBL/GenBank/DDBJ whole genome shotgun (WGS) entry which is preliminary data.</text>
</comment>
<feature type="domain" description="Metallo-beta-lactamase" evidence="1">
    <location>
        <begin position="181"/>
        <end position="355"/>
    </location>
</feature>
<dbReference type="RefSeq" id="WP_083559330.1">
    <property type="nucleotide sequence ID" value="NZ_AQQV01000001.1"/>
</dbReference>